<proteinExistence type="predicted"/>
<protein>
    <recommendedName>
        <fullName evidence="3">F-box domain-containing protein</fullName>
    </recommendedName>
</protein>
<dbReference type="Proteomes" id="UP001151582">
    <property type="component" value="Unassembled WGS sequence"/>
</dbReference>
<accession>A0A9W8B346</accession>
<name>A0A9W8B346_9FUNG</name>
<dbReference type="EMBL" id="JANBQB010000775">
    <property type="protein sequence ID" value="KAJ1973689.1"/>
    <property type="molecule type" value="Genomic_DNA"/>
</dbReference>
<dbReference type="OrthoDB" id="10488620at2759"/>
<organism evidence="1 2">
    <name type="scientific">Dimargaris verticillata</name>
    <dbReference type="NCBI Taxonomy" id="2761393"/>
    <lineage>
        <taxon>Eukaryota</taxon>
        <taxon>Fungi</taxon>
        <taxon>Fungi incertae sedis</taxon>
        <taxon>Zoopagomycota</taxon>
        <taxon>Kickxellomycotina</taxon>
        <taxon>Dimargaritomycetes</taxon>
        <taxon>Dimargaritales</taxon>
        <taxon>Dimargaritaceae</taxon>
        <taxon>Dimargaris</taxon>
    </lineage>
</organism>
<evidence type="ECO:0008006" key="3">
    <source>
        <dbReference type="Google" id="ProtNLM"/>
    </source>
</evidence>
<evidence type="ECO:0000313" key="1">
    <source>
        <dbReference type="EMBL" id="KAJ1973689.1"/>
    </source>
</evidence>
<keyword evidence="2" id="KW-1185">Reference proteome</keyword>
<evidence type="ECO:0000313" key="2">
    <source>
        <dbReference type="Proteomes" id="UP001151582"/>
    </source>
</evidence>
<dbReference type="AlphaFoldDB" id="A0A9W8B346"/>
<feature type="non-terminal residue" evidence="1">
    <location>
        <position position="388"/>
    </location>
</feature>
<comment type="caution">
    <text evidence="1">The sequence shown here is derived from an EMBL/GenBank/DDBJ whole genome shotgun (WGS) entry which is preliminary data.</text>
</comment>
<reference evidence="1" key="1">
    <citation type="submission" date="2022-07" db="EMBL/GenBank/DDBJ databases">
        <title>Phylogenomic reconstructions and comparative analyses of Kickxellomycotina fungi.</title>
        <authorList>
            <person name="Reynolds N.K."/>
            <person name="Stajich J.E."/>
            <person name="Barry K."/>
            <person name="Grigoriev I.V."/>
            <person name="Crous P."/>
            <person name="Smith M.E."/>
        </authorList>
    </citation>
    <scope>NUCLEOTIDE SEQUENCE</scope>
    <source>
        <strain evidence="1">RSA 567</strain>
    </source>
</reference>
<gene>
    <name evidence="1" type="ORF">H4R34_004989</name>
</gene>
<sequence length="388" mass="44008">MAQSILPGPSGLDTMNGMEKLGIPETLDQPQLAMETRLPPEMLPEIFKHLGPVDLLPTLASNRQFYATVVMMLKSEAKVIGAQYLEDPTVSEANKQRYRIFKSTNPLATRKHYNWYFWHHLQFRWDHGLLPSTAALGSSQKHITAGVVLDNLRDDIITLCKLYLQHAPTAIPGDDGAVATPPASIPYPDLFTALPVEPRSDYLEQLKALSSRFSYNRFQPFENVGDGILGAFNRKYVMEVPALVEGYLTVINQNDLIPLLEKYEAGSAYRILAQGVALNDPVRARYFLNDIMAFQVIPKLIMAYVSKCYYKEALAFIDLMQSNPYLSKFWNRNGDSTGLNYYERAAFMVLRYKLDENAKGFVHQLQATPNFRVNRLYQCEFDHGLHGV</sequence>